<reference evidence="2" key="1">
    <citation type="submission" date="2018-12" db="EMBL/GenBank/DDBJ databases">
        <title>Tengunoibacter tsumagoiensis gen. nov., sp. nov., Dictyobacter kobayashii sp. nov., D. alpinus sp. nov., and D. joshuensis sp. nov. and description of Dictyobacteraceae fam. nov. within the order Ktedonobacterales isolated from Tengu-no-mugimeshi.</title>
        <authorList>
            <person name="Wang C.M."/>
            <person name="Zheng Y."/>
            <person name="Sakai Y."/>
            <person name="Toyoda A."/>
            <person name="Minakuchi Y."/>
            <person name="Abe K."/>
            <person name="Yokota A."/>
            <person name="Yabe S."/>
        </authorList>
    </citation>
    <scope>NUCLEOTIDE SEQUENCE [LARGE SCALE GENOMIC DNA]</scope>
    <source>
        <strain evidence="2">S-27</strain>
    </source>
</reference>
<gene>
    <name evidence="1" type="ORF">KDAU_29220</name>
</gene>
<comment type="caution">
    <text evidence="1">The sequence shown here is derived from an EMBL/GenBank/DDBJ whole genome shotgun (WGS) entry which is preliminary data.</text>
</comment>
<dbReference type="EMBL" id="BIFQ01000001">
    <property type="protein sequence ID" value="GCE05593.1"/>
    <property type="molecule type" value="Genomic_DNA"/>
</dbReference>
<proteinExistence type="predicted"/>
<organism evidence="1 2">
    <name type="scientific">Dictyobacter aurantiacus</name>
    <dbReference type="NCBI Taxonomy" id="1936993"/>
    <lineage>
        <taxon>Bacteria</taxon>
        <taxon>Bacillati</taxon>
        <taxon>Chloroflexota</taxon>
        <taxon>Ktedonobacteria</taxon>
        <taxon>Ktedonobacterales</taxon>
        <taxon>Dictyobacteraceae</taxon>
        <taxon>Dictyobacter</taxon>
    </lineage>
</organism>
<accession>A0A401ZFM1</accession>
<sequence>MDRACTDLDAMKILGGKTATTMRQALHHDDVFAALQKMGGTEQTSQARANNYRIEMLYCMRASHRFRQRLDT</sequence>
<dbReference type="Proteomes" id="UP000287224">
    <property type="component" value="Unassembled WGS sequence"/>
</dbReference>
<dbReference type="AlphaFoldDB" id="A0A401ZFM1"/>
<protein>
    <submittedName>
        <fullName evidence="1">Uncharacterized protein</fullName>
    </submittedName>
</protein>
<name>A0A401ZFM1_9CHLR</name>
<evidence type="ECO:0000313" key="1">
    <source>
        <dbReference type="EMBL" id="GCE05593.1"/>
    </source>
</evidence>
<keyword evidence="2" id="KW-1185">Reference proteome</keyword>
<evidence type="ECO:0000313" key="2">
    <source>
        <dbReference type="Proteomes" id="UP000287224"/>
    </source>
</evidence>